<proteinExistence type="predicted"/>
<evidence type="ECO:0000313" key="3">
    <source>
        <dbReference type="Proteomes" id="UP000244855"/>
    </source>
</evidence>
<feature type="region of interest" description="Disordered" evidence="1">
    <location>
        <begin position="1"/>
        <end position="22"/>
    </location>
</feature>
<reference evidence="2 3" key="1">
    <citation type="journal article" date="2018" name="Sci. Rep.">
        <title>Comparative genomics provides insights into the lifestyle and reveals functional heterogeneity of dark septate endophytic fungi.</title>
        <authorList>
            <person name="Knapp D.G."/>
            <person name="Nemeth J.B."/>
            <person name="Barry K."/>
            <person name="Hainaut M."/>
            <person name="Henrissat B."/>
            <person name="Johnson J."/>
            <person name="Kuo A."/>
            <person name="Lim J.H.P."/>
            <person name="Lipzen A."/>
            <person name="Nolan M."/>
            <person name="Ohm R.A."/>
            <person name="Tamas L."/>
            <person name="Grigoriev I.V."/>
            <person name="Spatafora J.W."/>
            <person name="Nagy L.G."/>
            <person name="Kovacs G.M."/>
        </authorList>
    </citation>
    <scope>NUCLEOTIDE SEQUENCE [LARGE SCALE GENOMIC DNA]</scope>
    <source>
        <strain evidence="2 3">DSE2036</strain>
    </source>
</reference>
<protein>
    <submittedName>
        <fullName evidence="2">Uncharacterized protein</fullName>
    </submittedName>
</protein>
<evidence type="ECO:0000256" key="1">
    <source>
        <dbReference type="SAM" id="MobiDB-lite"/>
    </source>
</evidence>
<name>A0A2V1DV72_9PLEO</name>
<evidence type="ECO:0000313" key="2">
    <source>
        <dbReference type="EMBL" id="PVI00720.1"/>
    </source>
</evidence>
<dbReference type="EMBL" id="KZ805369">
    <property type="protein sequence ID" value="PVI00720.1"/>
    <property type="molecule type" value="Genomic_DNA"/>
</dbReference>
<dbReference type="Proteomes" id="UP000244855">
    <property type="component" value="Unassembled WGS sequence"/>
</dbReference>
<keyword evidence="3" id="KW-1185">Reference proteome</keyword>
<dbReference type="AlphaFoldDB" id="A0A2V1DV72"/>
<feature type="compositionally biased region" description="Basic residues" evidence="1">
    <location>
        <begin position="1"/>
        <end position="11"/>
    </location>
</feature>
<sequence>MMPQRRNQRRKNMCEMKGKGRKKKALWPLPGLLPGTESSRAVVLPSQLAPATWHHCHQARPRPCEFILYKGSKDPELPLVTLASDYSSMRFAVSRMRTRRPPPIEMLVRKKLVTLTLIVPVGNSNRRRARCTGLPTAGMLWVRIRPHPVGDGHM</sequence>
<accession>A0A2V1DV72</accession>
<organism evidence="2 3">
    <name type="scientific">Periconia macrospinosa</name>
    <dbReference type="NCBI Taxonomy" id="97972"/>
    <lineage>
        <taxon>Eukaryota</taxon>
        <taxon>Fungi</taxon>
        <taxon>Dikarya</taxon>
        <taxon>Ascomycota</taxon>
        <taxon>Pezizomycotina</taxon>
        <taxon>Dothideomycetes</taxon>
        <taxon>Pleosporomycetidae</taxon>
        <taxon>Pleosporales</taxon>
        <taxon>Massarineae</taxon>
        <taxon>Periconiaceae</taxon>
        <taxon>Periconia</taxon>
    </lineage>
</organism>
<gene>
    <name evidence="2" type="ORF">DM02DRAFT_386135</name>
</gene>